<reference evidence="17 18" key="1">
    <citation type="submission" date="2018-03" db="EMBL/GenBank/DDBJ databases">
        <title>Draft genome sequence of Rohu Carp (Labeo rohita).</title>
        <authorList>
            <person name="Das P."/>
            <person name="Kushwaha B."/>
            <person name="Joshi C.G."/>
            <person name="Kumar D."/>
            <person name="Nagpure N.S."/>
            <person name="Sahoo L."/>
            <person name="Das S.P."/>
            <person name="Bit A."/>
            <person name="Patnaik S."/>
            <person name="Meher P.K."/>
            <person name="Jayasankar P."/>
            <person name="Koringa P.G."/>
            <person name="Patel N.V."/>
            <person name="Hinsu A.T."/>
            <person name="Kumar R."/>
            <person name="Pandey M."/>
            <person name="Agarwal S."/>
            <person name="Srivastava S."/>
            <person name="Singh M."/>
            <person name="Iquebal M.A."/>
            <person name="Jaiswal S."/>
            <person name="Angadi U.B."/>
            <person name="Kumar N."/>
            <person name="Raza M."/>
            <person name="Shah T.M."/>
            <person name="Rai A."/>
            <person name="Jena J.K."/>
        </authorList>
    </citation>
    <scope>NUCLEOTIDE SEQUENCE [LARGE SCALE GENOMIC DNA]</scope>
    <source>
        <strain evidence="17">DASCIFA01</strain>
        <tissue evidence="17">Testis</tissue>
    </source>
</reference>
<keyword evidence="5 13" id="KW-0963">Cytoplasm</keyword>
<dbReference type="GO" id="GO:0005509">
    <property type="term" value="F:calcium ion binding"/>
    <property type="evidence" value="ECO:0007669"/>
    <property type="project" value="InterPro"/>
</dbReference>
<comment type="subcellular location">
    <subcellularLocation>
        <location evidence="3">Cytoplasm</location>
        <location evidence="3">Cytosol</location>
    </subcellularLocation>
    <subcellularLocation>
        <location evidence="2">Membrane</location>
        <topology evidence="2">Peripheral membrane protein</topology>
    </subcellularLocation>
</comment>
<evidence type="ECO:0000256" key="3">
    <source>
        <dbReference type="ARBA" id="ARBA00004514"/>
    </source>
</evidence>
<evidence type="ECO:0000256" key="2">
    <source>
        <dbReference type="ARBA" id="ARBA00004170"/>
    </source>
</evidence>
<evidence type="ECO:0000256" key="11">
    <source>
        <dbReference type="ARBA" id="ARBA00023136"/>
    </source>
</evidence>
<dbReference type="CDD" id="cd04036">
    <property type="entry name" value="C2_cPLA2"/>
    <property type="match status" value="2"/>
</dbReference>
<dbReference type="GO" id="GO:0005544">
    <property type="term" value="F:calcium-dependent phospholipid binding"/>
    <property type="evidence" value="ECO:0007669"/>
    <property type="project" value="TreeGrafter"/>
</dbReference>
<dbReference type="GO" id="GO:0016020">
    <property type="term" value="C:membrane"/>
    <property type="evidence" value="ECO:0007669"/>
    <property type="project" value="UniProtKB-SubCell"/>
</dbReference>
<evidence type="ECO:0000256" key="9">
    <source>
        <dbReference type="ARBA" id="ARBA00022963"/>
    </source>
</evidence>
<dbReference type="EC" id="3.1.1.4" evidence="4 13"/>
<evidence type="ECO:0000259" key="15">
    <source>
        <dbReference type="PROSITE" id="PS50004"/>
    </source>
</evidence>
<evidence type="ECO:0000256" key="6">
    <source>
        <dbReference type="ARBA" id="ARBA00022723"/>
    </source>
</evidence>
<dbReference type="GO" id="GO:0046475">
    <property type="term" value="P:glycerophospholipid catabolic process"/>
    <property type="evidence" value="ECO:0007669"/>
    <property type="project" value="TreeGrafter"/>
</dbReference>
<feature type="compositionally biased region" description="Basic and acidic residues" evidence="14">
    <location>
        <begin position="1692"/>
        <end position="1703"/>
    </location>
</feature>
<keyword evidence="9 12" id="KW-0442">Lipid degradation</keyword>
<dbReference type="InterPro" id="IPR000008">
    <property type="entry name" value="C2_dom"/>
</dbReference>
<comment type="domain">
    <text evidence="13">The N-terminal C2 domain associates with lipid membranes upon calcium binding.</text>
</comment>
<dbReference type="FunFam" id="2.60.40.150:FF:000030">
    <property type="entry name" value="Phospholipase A2"/>
    <property type="match status" value="2"/>
</dbReference>
<keyword evidence="10 12" id="KW-0443">Lipid metabolism</keyword>
<dbReference type="FunFam" id="3.40.1090.10:FF:000002">
    <property type="entry name" value="Phospholipase A2"/>
    <property type="match status" value="2"/>
</dbReference>
<dbReference type="Pfam" id="PF00168">
    <property type="entry name" value="C2"/>
    <property type="match status" value="2"/>
</dbReference>
<dbReference type="SUPFAM" id="SSF52151">
    <property type="entry name" value="FabD/lysophospholipase-like"/>
    <property type="match status" value="3"/>
</dbReference>
<evidence type="ECO:0000256" key="14">
    <source>
        <dbReference type="SAM" id="MobiDB-lite"/>
    </source>
</evidence>
<gene>
    <name evidence="17" type="ORF">ROHU_018196</name>
</gene>
<keyword evidence="6 13" id="KW-0479">Metal-binding</keyword>
<comment type="cofactor">
    <cofactor evidence="1">
        <name>Ca(2+)</name>
        <dbReference type="ChEBI" id="CHEBI:29108"/>
    </cofactor>
</comment>
<dbReference type="SUPFAM" id="SSF49562">
    <property type="entry name" value="C2 domain (Calcium/lipid-binding domain, CaLB)"/>
    <property type="match status" value="2"/>
</dbReference>
<dbReference type="EMBL" id="QBIY01011738">
    <property type="protein sequence ID" value="RXN29846.1"/>
    <property type="molecule type" value="Genomic_DNA"/>
</dbReference>
<dbReference type="InterPro" id="IPR041847">
    <property type="entry name" value="C2_cPLA2"/>
</dbReference>
<dbReference type="Proteomes" id="UP000290572">
    <property type="component" value="Unassembled WGS sequence"/>
</dbReference>
<evidence type="ECO:0000256" key="12">
    <source>
        <dbReference type="PROSITE-ProRule" id="PRU00555"/>
    </source>
</evidence>
<dbReference type="PROSITE" id="PS51210">
    <property type="entry name" value="PLA2C"/>
    <property type="match status" value="3"/>
</dbReference>
<dbReference type="STRING" id="84645.A0A498NE27"/>
<evidence type="ECO:0000256" key="10">
    <source>
        <dbReference type="ARBA" id="ARBA00023098"/>
    </source>
</evidence>
<dbReference type="Gene3D" id="3.40.1090.10">
    <property type="entry name" value="Cytosolic phospholipase A2 catalytic domain"/>
    <property type="match status" value="3"/>
</dbReference>
<sequence length="1703" mass="194136">MTPADPVLSMVDAGFAVNASFPPLVRSHRHVDVILSLNYSWEADQFKVIKQTQEYCTDRKIPFPKIDFKKVESEPLKEVYVFEDKDNPEAPIVLHFPLVSVSHKQFKAPGVKREGEKELKEGAVDVEFNSSTSPYLTHKLTYTPEDFQGLINLTSYNIQNNKDVILNTLNETLNRNRERQTGHNNCSRCKDQAFTSFYSDHACSEKPEPYYFNGVLMQEFMPYWNLSVTVLRGKFNRSYDLFSKCDCYVVLKLPTACACCHRTKTVKNKNSPKWNETFNFRVHSGVKNILEFHIYDADKSTKDDYCSTILFDINNLTPGEKLKKCFITEDKKKSELWVEFEMTASSDKPEPYLSNGVLMAGPFCALDVKVEKCLKTKDAALRTGQKMMCFPVFKSAEKDMMLKLRGAHKEDCLIPCSEENPSCTPTFRYYINRDVETEFILIPPKAVGEVNGKNPKTAKILSSVPIKPLPAKQQIKLSMPVKQVPLVAVVCSGGGTRAMIGTFGGLRALQKLQLLDAVSYITGVSGSTWTMASLYGDANWSNNDINEVMESVKEEISKSVFSVFSLDRYKERMEEREKEGHLVSLIDMWGLAIEYLIQGKKKMGTLSDQQMALSKGQNPLPIYTALNMKNGKTACTIEAEWCEFTPYEVGFTKYGAFIPAQNFGSEYYLGHMVKKLPESGIYSLLGIWSSVFSLSLTQLWTVVTGKIPSWASKLGEDVNQTEKGKKPSASKEPVQLCPMTDLEEKLSNFLTRRPIISQVFNFLRGFQLHKDYSENCDFTTCKDTHPDAFPNSLTPADDKLDLVDSAFVLKSGFPPLLRPTRRADVILSLNYAWDSDHFKVLKQTQEYCADRKIAFPQIDYKKLESEPIREVYVFEDKENPEAPIVIHFPLINISFKQFKSPEYQLMTAVQWKLLQGLSVILEDDPQEFYRMCFQEFMPYWNLSVTVLRGKFNRSYDLLSPCDCYVVLKLPTACAFCHRTKTVKNSNSPKWNETFRFRVHSGVKNILEFRIFDADEFTKDDYCFTLLFDINNLTLGQRQTKCFISDDQKKSELWVEFEMTMSSDKPEPYFSNGVLMAGPFCALDVKVEKHLRTNAEKDMMLKLRGAHKEDCLIPCSEKDPSCTQTFRYYINQDLETEFSLIPPKFVQDVAEVDGTNPKTTDILSSVPVKPLPVKPKQQIKLSMPVEQVPMVAVVCSVGGTRAMIGTFGGLRALQKLQLLDAVSYITGASGSTWTLASLYGDANWSNNDINEIMESVKEEISKSLFSIFSPEQLRHYKARMEEREKKGLLVSLIDMWGLAIEYLIQGKKEMGTLSDQQMALSKGQNPLPIYTALSMKNSKTGCSTETEWCEFTPYEVGFIKYGAFIPAQNFGSEYYLGHMVKKLPESGIYSLLGIWSSVFSLNLTLLWRRITKVIPSWANNSEEEEKEESNNNTEHKPSTSDTLHVNTKTDLAKKLSDFLTKRPIISQVFNFLRGFHLHGNYSENCDFTTWKDTHPDVYPNSLTPADATLGLVDTGFVFKSGFPPVLRSNRRADVIMSLNYTWETDHFKVLKQTQEYCADRKIPFPKIDYKKLASEPIREVYVFEDKENPVAPIVIHFPLINVSFKQFKSPGVKREGKEEMKEGDFNTDFTNLSSPFSTLKLTYEPEDFQMLANLTTYNILNNKDVILNTLNKALMRNIERTPATTHQNSDLMLRQEVKNDSRID</sequence>
<feature type="region of interest" description="Disordered" evidence="14">
    <location>
        <begin position="1684"/>
        <end position="1703"/>
    </location>
</feature>
<dbReference type="Pfam" id="PF01735">
    <property type="entry name" value="PLA2_B"/>
    <property type="match status" value="2"/>
</dbReference>
<dbReference type="PANTHER" id="PTHR10728:SF32">
    <property type="entry name" value="CYTOSOLIC PHOSPHOLIPASE A2 BETA"/>
    <property type="match status" value="1"/>
</dbReference>
<feature type="domain" description="PLA2c" evidence="16">
    <location>
        <begin position="1"/>
        <end position="200"/>
    </location>
</feature>
<keyword evidence="7 12" id="KW-0378">Hydrolase</keyword>
<evidence type="ECO:0000256" key="5">
    <source>
        <dbReference type="ARBA" id="ARBA00022490"/>
    </source>
</evidence>
<evidence type="ECO:0000256" key="7">
    <source>
        <dbReference type="ARBA" id="ARBA00022801"/>
    </source>
</evidence>
<keyword evidence="8 13" id="KW-0106">Calcium</keyword>
<dbReference type="Gene3D" id="2.60.40.150">
    <property type="entry name" value="C2 domain"/>
    <property type="match status" value="2"/>
</dbReference>
<dbReference type="PANTHER" id="PTHR10728">
    <property type="entry name" value="CYTOSOLIC PHOSPHOLIPASE A2"/>
    <property type="match status" value="1"/>
</dbReference>
<evidence type="ECO:0000256" key="13">
    <source>
        <dbReference type="RuleBase" id="RU362102"/>
    </source>
</evidence>
<protein>
    <recommendedName>
        <fullName evidence="4 13">Phospholipase A2</fullName>
        <ecNumber evidence="4 13">3.1.1.4</ecNumber>
    </recommendedName>
</protein>
<dbReference type="InterPro" id="IPR035892">
    <property type="entry name" value="C2_domain_sf"/>
</dbReference>
<feature type="domain" description="PLA2c" evidence="16">
    <location>
        <begin position="1134"/>
        <end position="1698"/>
    </location>
</feature>
<feature type="region of interest" description="Disordered" evidence="14">
    <location>
        <begin position="1419"/>
        <end position="1442"/>
    </location>
</feature>
<accession>A0A498NE27</accession>
<dbReference type="SMART" id="SM00239">
    <property type="entry name" value="C2"/>
    <property type="match status" value="2"/>
</dbReference>
<feature type="domain" description="C2" evidence="15">
    <location>
        <begin position="923"/>
        <end position="1042"/>
    </location>
</feature>
<keyword evidence="18" id="KW-1185">Reference proteome</keyword>
<dbReference type="InterPro" id="IPR002642">
    <property type="entry name" value="LysoPLipase_cat_dom"/>
</dbReference>
<evidence type="ECO:0000259" key="16">
    <source>
        <dbReference type="PROSITE" id="PS51210"/>
    </source>
</evidence>
<evidence type="ECO:0000256" key="4">
    <source>
        <dbReference type="ARBA" id="ARBA00013278"/>
    </source>
</evidence>
<comment type="caution">
    <text evidence="17">The sequence shown here is derived from an EMBL/GenBank/DDBJ whole genome shotgun (WGS) entry which is preliminary data.</text>
</comment>
<organism evidence="17 18">
    <name type="scientific">Labeo rohita</name>
    <name type="common">Indian major carp</name>
    <name type="synonym">Cyprinus rohita</name>
    <dbReference type="NCBI Taxonomy" id="84645"/>
    <lineage>
        <taxon>Eukaryota</taxon>
        <taxon>Metazoa</taxon>
        <taxon>Chordata</taxon>
        <taxon>Craniata</taxon>
        <taxon>Vertebrata</taxon>
        <taxon>Euteleostomi</taxon>
        <taxon>Actinopterygii</taxon>
        <taxon>Neopterygii</taxon>
        <taxon>Teleostei</taxon>
        <taxon>Ostariophysi</taxon>
        <taxon>Cypriniformes</taxon>
        <taxon>Cyprinidae</taxon>
        <taxon>Labeoninae</taxon>
        <taxon>Labeonini</taxon>
        <taxon>Labeo</taxon>
    </lineage>
</organism>
<proteinExistence type="predicted"/>
<dbReference type="GO" id="GO:0047498">
    <property type="term" value="F:calcium-dependent phospholipase A2 activity"/>
    <property type="evidence" value="ECO:0007669"/>
    <property type="project" value="TreeGrafter"/>
</dbReference>
<comment type="catalytic activity">
    <reaction evidence="13">
        <text>a 1,2-diacyl-sn-glycero-3-phosphocholine + H2O = a 1-acyl-sn-glycero-3-phosphocholine + a fatty acid + H(+)</text>
        <dbReference type="Rhea" id="RHEA:15801"/>
        <dbReference type="ChEBI" id="CHEBI:15377"/>
        <dbReference type="ChEBI" id="CHEBI:15378"/>
        <dbReference type="ChEBI" id="CHEBI:28868"/>
        <dbReference type="ChEBI" id="CHEBI:57643"/>
        <dbReference type="ChEBI" id="CHEBI:58168"/>
        <dbReference type="EC" id="3.1.1.4"/>
    </reaction>
</comment>
<feature type="domain" description="C2" evidence="15">
    <location>
        <begin position="205"/>
        <end position="326"/>
    </location>
</feature>
<name>A0A498NE27_LABRO</name>
<dbReference type="InterPro" id="IPR016035">
    <property type="entry name" value="Acyl_Trfase/lysoPLipase"/>
</dbReference>
<evidence type="ECO:0000313" key="17">
    <source>
        <dbReference type="EMBL" id="RXN29846.1"/>
    </source>
</evidence>
<feature type="domain" description="PLA2c" evidence="16">
    <location>
        <begin position="422"/>
        <end position="987"/>
    </location>
</feature>
<evidence type="ECO:0000313" key="18">
    <source>
        <dbReference type="Proteomes" id="UP000290572"/>
    </source>
</evidence>
<keyword evidence="11" id="KW-0472">Membrane</keyword>
<dbReference type="PROSITE" id="PS50004">
    <property type="entry name" value="C2"/>
    <property type="match status" value="2"/>
</dbReference>
<dbReference type="SMART" id="SM00022">
    <property type="entry name" value="PLAc"/>
    <property type="match status" value="1"/>
</dbReference>
<dbReference type="GO" id="GO:0005829">
    <property type="term" value="C:cytosol"/>
    <property type="evidence" value="ECO:0007669"/>
    <property type="project" value="UniProtKB-SubCell"/>
</dbReference>
<evidence type="ECO:0000256" key="1">
    <source>
        <dbReference type="ARBA" id="ARBA00001913"/>
    </source>
</evidence>
<evidence type="ECO:0000256" key="8">
    <source>
        <dbReference type="ARBA" id="ARBA00022837"/>
    </source>
</evidence>